<dbReference type="EMBL" id="NHZO01000151">
    <property type="protein sequence ID" value="PHQ49872.1"/>
    <property type="molecule type" value="Genomic_DNA"/>
</dbReference>
<feature type="transmembrane region" description="Helical" evidence="2">
    <location>
        <begin position="12"/>
        <end position="32"/>
    </location>
</feature>
<evidence type="ECO:0000256" key="2">
    <source>
        <dbReference type="SAM" id="Phobius"/>
    </source>
</evidence>
<dbReference type="Proteomes" id="UP000222531">
    <property type="component" value="Unassembled WGS sequence"/>
</dbReference>
<comment type="caution">
    <text evidence="3">The sequence shown here is derived from an EMBL/GenBank/DDBJ whole genome shotgun (WGS) entry which is preliminary data.</text>
</comment>
<keyword evidence="2" id="KW-0812">Transmembrane</keyword>
<gene>
    <name evidence="3" type="ORF">BLA24_19730</name>
</gene>
<keyword evidence="2" id="KW-0472">Membrane</keyword>
<evidence type="ECO:0000313" key="3">
    <source>
        <dbReference type="EMBL" id="PHQ49872.1"/>
    </source>
</evidence>
<sequence length="176" mass="18163">MTDRVVARWARVRTVAAILVGMGVLVLGGVWLEQATDRASVVDRAPKTAAAQKARADGRESQVEVEESASATRPGVRDCGIGEPVQEPAFITLDCANAGRVASGIHWDAYESDGAAGTGVVQVSGGAGAVAGKSFPARLRLFGPKNVDGLMAFTALEVTYTGATPTGKSMEVFSIA</sequence>
<keyword evidence="2" id="KW-1133">Transmembrane helix</keyword>
<keyword evidence="4" id="KW-1185">Reference proteome</keyword>
<name>A0A2G1XF59_STRCJ</name>
<dbReference type="AlphaFoldDB" id="A0A2G1XF59"/>
<dbReference type="RefSeq" id="WP_099200362.1">
    <property type="nucleotide sequence ID" value="NZ_JBIRXA010000014.1"/>
</dbReference>
<evidence type="ECO:0000256" key="1">
    <source>
        <dbReference type="SAM" id="MobiDB-lite"/>
    </source>
</evidence>
<dbReference type="OrthoDB" id="4264314at2"/>
<reference evidence="3 4" key="1">
    <citation type="journal article" date="2017" name="Biochemistry">
        <title>Identification of the Biosynthetic Pathway for the Antibiotic Bicyclomycin.</title>
        <authorList>
            <person name="Patteson J."/>
            <person name="Cai W."/>
            <person name="Johnson R.A."/>
            <person name="Santa Maria K."/>
            <person name="Li B."/>
        </authorList>
    </citation>
    <scope>NUCLEOTIDE SEQUENCE [LARGE SCALE GENOMIC DNA]</scope>
    <source>
        <strain evidence="3 4">ATCC 21532</strain>
    </source>
</reference>
<proteinExistence type="predicted"/>
<evidence type="ECO:0000313" key="4">
    <source>
        <dbReference type="Proteomes" id="UP000222531"/>
    </source>
</evidence>
<organism evidence="3 4">
    <name type="scientific">Streptomyces cinnamoneus</name>
    <name type="common">Streptoverticillium cinnamoneum</name>
    <dbReference type="NCBI Taxonomy" id="53446"/>
    <lineage>
        <taxon>Bacteria</taxon>
        <taxon>Bacillati</taxon>
        <taxon>Actinomycetota</taxon>
        <taxon>Actinomycetes</taxon>
        <taxon>Kitasatosporales</taxon>
        <taxon>Streptomycetaceae</taxon>
        <taxon>Streptomyces</taxon>
        <taxon>Streptomyces cinnamoneus group</taxon>
    </lineage>
</organism>
<feature type="region of interest" description="Disordered" evidence="1">
    <location>
        <begin position="52"/>
        <end position="78"/>
    </location>
</feature>
<protein>
    <submittedName>
        <fullName evidence="3">Uncharacterized protein</fullName>
    </submittedName>
</protein>
<accession>A0A2G1XF59</accession>